<accession>A0A0F9RYX9</accession>
<comment type="caution">
    <text evidence="1">The sequence shown here is derived from an EMBL/GenBank/DDBJ whole genome shotgun (WGS) entry which is preliminary data.</text>
</comment>
<gene>
    <name evidence="1" type="ORF">LCGC14_0535580</name>
</gene>
<dbReference type="AlphaFoldDB" id="A0A0F9RYX9"/>
<proteinExistence type="predicted"/>
<reference evidence="1" key="1">
    <citation type="journal article" date="2015" name="Nature">
        <title>Complex archaea that bridge the gap between prokaryotes and eukaryotes.</title>
        <authorList>
            <person name="Spang A."/>
            <person name="Saw J.H."/>
            <person name="Jorgensen S.L."/>
            <person name="Zaremba-Niedzwiedzka K."/>
            <person name="Martijn J."/>
            <person name="Lind A.E."/>
            <person name="van Eijk R."/>
            <person name="Schleper C."/>
            <person name="Guy L."/>
            <person name="Ettema T.J."/>
        </authorList>
    </citation>
    <scope>NUCLEOTIDE SEQUENCE</scope>
</reference>
<sequence>MADITRKDIEDWIGTIPTGEFHYKEVLDGQIDPASFGLLRKYMHDICNTKEPICESVGRRDGYYIAIDNHAHPLDWQSVGSKIDSGLVLPLELRKYAFIYPDTTIVLAGAKSSGKTGFLLRVVVMNMNRVRVELLTNLEGGLAMLKDRFDAMDIDIPVPAPFSVKFVTDHFHQYIKHPNTLYVIDYIDAPEGTDFYMIGAQVKKIDQKLQGLGSNAVIGLQKPAGRDTAFGGEQTLKAATLYLAMDSNKLKIVDAKVPADKTVHPKNMAWTFLYNNEGTSFENIQPYHGD</sequence>
<dbReference type="EMBL" id="LAZR01000705">
    <property type="protein sequence ID" value="KKN60089.1"/>
    <property type="molecule type" value="Genomic_DNA"/>
</dbReference>
<name>A0A0F9RYX9_9ZZZZ</name>
<evidence type="ECO:0000313" key="1">
    <source>
        <dbReference type="EMBL" id="KKN60089.1"/>
    </source>
</evidence>
<protein>
    <submittedName>
        <fullName evidence="1">Uncharacterized protein</fullName>
    </submittedName>
</protein>
<organism evidence="1">
    <name type="scientific">marine sediment metagenome</name>
    <dbReference type="NCBI Taxonomy" id="412755"/>
    <lineage>
        <taxon>unclassified sequences</taxon>
        <taxon>metagenomes</taxon>
        <taxon>ecological metagenomes</taxon>
    </lineage>
</organism>